<accession>A0ABZ1CPX9</accession>
<keyword evidence="2" id="KW-1003">Cell membrane</keyword>
<sequence>MNVLRLGLWLLRRERRSGEWRVLLLALLIGVGSVSTTGFLGDRLKRAMSEQGARFLGADLLVTSPRPIAGWPALPRAKGRETRPPLAISQALEFSSMVSKGDAFQLASLRAVDAAYPLRGTVRIAPRPFEAGTPRAAEPPPGSIYVDPALLPLLGAQVGESVQIGEARFRIAGVIVEEPGQLGGVFGLAPRVFLRAGEVARTGILQPGSRVTYLYQFAGAPDQVAAFGAALKPLLDGTQRLIGAREGVETLHGAFANADRYIQLTALVSLLLSVAAIAIAAHRHALRHYDQAALLRCFGATTAQLRGLYATQLLALGLIGSTLGVAIGALVQHALAALVLPGVAARLPSLGLAPVGAAIASGLVGMAGASLPALMRLVRVPPLRVLRRELPPLPVGAWVGAALSGSALLGLIAWYAGDARLVALFVGALAALAAVLLLLARLALAASRGVQRMAHGPLRFGLAQLLRHRLDSTLQLGAFTLALFLVALLALVRADLVAGWRQQLPAQAPNTFLVNIAPQQQAAVAAYLAQHHLKSSALYPMVRGRLVSRNGLPIADTLPAEARDDNALRRELNLTWTATLPANNAVVAGHWHGARRDAEISVESGMAERLHLALGDRLGFRVGDQTLSARVTSLRTVKWASMQPNFFVIFAPGQLDGLPASFIASVYVPPTSTDAMPGFVKAFPGITLLALDKLIAGVQAVLAQIVGAIQLLLGFLLAAGMAVVVATLLASLDARQQEAVLLRTLGAQRAYLAQALWSEFLALGALAGLLASACAEIAMALIGARLFDLPPSLHPWLWLALPAAGALLVGASGWLTARHITRVPPMQLLRSLD</sequence>
<dbReference type="InterPro" id="IPR038766">
    <property type="entry name" value="Membrane_comp_ABC_pdt"/>
</dbReference>
<feature type="transmembrane region" description="Helical" evidence="6">
    <location>
        <begin position="474"/>
        <end position="492"/>
    </location>
</feature>
<feature type="transmembrane region" description="Helical" evidence="6">
    <location>
        <begin position="20"/>
        <end position="41"/>
    </location>
</feature>
<keyword evidence="3 6" id="KW-0812">Transmembrane</keyword>
<dbReference type="Pfam" id="PF12704">
    <property type="entry name" value="MacB_PCD"/>
    <property type="match status" value="1"/>
</dbReference>
<feature type="domain" description="ABC3 transporter permease C-terminal" evidence="7">
    <location>
        <begin position="266"/>
        <end position="379"/>
    </location>
</feature>
<evidence type="ECO:0000256" key="1">
    <source>
        <dbReference type="ARBA" id="ARBA00004651"/>
    </source>
</evidence>
<dbReference type="EMBL" id="CP141769">
    <property type="protein sequence ID" value="WRS39993.1"/>
    <property type="molecule type" value="Genomic_DNA"/>
</dbReference>
<evidence type="ECO:0000256" key="2">
    <source>
        <dbReference type="ARBA" id="ARBA00022475"/>
    </source>
</evidence>
<evidence type="ECO:0000256" key="6">
    <source>
        <dbReference type="SAM" id="Phobius"/>
    </source>
</evidence>
<evidence type="ECO:0000256" key="5">
    <source>
        <dbReference type="ARBA" id="ARBA00023136"/>
    </source>
</evidence>
<evidence type="ECO:0000259" key="7">
    <source>
        <dbReference type="Pfam" id="PF02687"/>
    </source>
</evidence>
<feature type="transmembrane region" description="Helical" evidence="6">
    <location>
        <begin position="711"/>
        <end position="734"/>
    </location>
</feature>
<keyword evidence="4 6" id="KW-1133">Transmembrane helix</keyword>
<gene>
    <name evidence="9" type="ORF">VA613_03735</name>
</gene>
<dbReference type="Proteomes" id="UP001334732">
    <property type="component" value="Chromosome"/>
</dbReference>
<evidence type="ECO:0000313" key="9">
    <source>
        <dbReference type="EMBL" id="WRS39993.1"/>
    </source>
</evidence>
<proteinExistence type="predicted"/>
<feature type="domain" description="MacB-like periplasmic core" evidence="8">
    <location>
        <begin position="24"/>
        <end position="232"/>
    </location>
</feature>
<dbReference type="InterPro" id="IPR003838">
    <property type="entry name" value="ABC3_permease_C"/>
</dbReference>
<dbReference type="InterPro" id="IPR025857">
    <property type="entry name" value="MacB_PCD"/>
</dbReference>
<feature type="transmembrane region" description="Helical" evidence="6">
    <location>
        <begin position="422"/>
        <end position="444"/>
    </location>
</feature>
<name>A0ABZ1CPX9_9PROT</name>
<keyword evidence="5 6" id="KW-0472">Membrane</keyword>
<dbReference type="RefSeq" id="WP_324780524.1">
    <property type="nucleotide sequence ID" value="NZ_CP141769.1"/>
</dbReference>
<comment type="subcellular location">
    <subcellularLocation>
        <location evidence="1">Cell membrane</location>
        <topology evidence="1">Multi-pass membrane protein</topology>
    </subcellularLocation>
</comment>
<evidence type="ECO:0000259" key="8">
    <source>
        <dbReference type="Pfam" id="PF12704"/>
    </source>
</evidence>
<evidence type="ECO:0000313" key="10">
    <source>
        <dbReference type="Proteomes" id="UP001334732"/>
    </source>
</evidence>
<reference evidence="9 10" key="1">
    <citation type="submission" date="2023-12" db="EMBL/GenBank/DDBJ databases">
        <title>Thiobacillus sedimentum sp. nov., a chemolithoautotrophic sulfur-oxidizing bacterium isolated from freshwater sediment.</title>
        <authorList>
            <person name="Luo J."/>
            <person name="Dai C."/>
        </authorList>
    </citation>
    <scope>NUCLEOTIDE SEQUENCE [LARGE SCALE GENOMIC DNA]</scope>
    <source>
        <strain evidence="9 10">SCUT-2</strain>
    </source>
</reference>
<protein>
    <submittedName>
        <fullName evidence="9">FtsX-like permease family protein</fullName>
    </submittedName>
</protein>
<dbReference type="PANTHER" id="PTHR30287:SF1">
    <property type="entry name" value="INNER MEMBRANE PROTEIN"/>
    <property type="match status" value="1"/>
</dbReference>
<evidence type="ECO:0000256" key="3">
    <source>
        <dbReference type="ARBA" id="ARBA00022692"/>
    </source>
</evidence>
<dbReference type="PANTHER" id="PTHR30287">
    <property type="entry name" value="MEMBRANE COMPONENT OF PREDICTED ABC SUPERFAMILY METABOLITE UPTAKE TRANSPORTER"/>
    <property type="match status" value="1"/>
</dbReference>
<feature type="transmembrane region" description="Helical" evidence="6">
    <location>
        <begin position="352"/>
        <end position="374"/>
    </location>
</feature>
<dbReference type="Pfam" id="PF02687">
    <property type="entry name" value="FtsX"/>
    <property type="match status" value="2"/>
</dbReference>
<organism evidence="9 10">
    <name type="scientific">Thiobacillus sedimenti</name>
    <dbReference type="NCBI Taxonomy" id="3110231"/>
    <lineage>
        <taxon>Bacteria</taxon>
        <taxon>Pseudomonadati</taxon>
        <taxon>Pseudomonadota</taxon>
        <taxon>Betaproteobacteria</taxon>
        <taxon>Nitrosomonadales</taxon>
        <taxon>Thiobacillaceae</taxon>
        <taxon>Thiobacillus</taxon>
    </lineage>
</organism>
<evidence type="ECO:0000256" key="4">
    <source>
        <dbReference type="ARBA" id="ARBA00022989"/>
    </source>
</evidence>
<feature type="transmembrane region" description="Helical" evidence="6">
    <location>
        <begin position="755"/>
        <end position="784"/>
    </location>
</feature>
<feature type="transmembrane region" description="Helical" evidence="6">
    <location>
        <begin position="796"/>
        <end position="817"/>
    </location>
</feature>
<feature type="transmembrane region" description="Helical" evidence="6">
    <location>
        <begin position="395"/>
        <end position="416"/>
    </location>
</feature>
<feature type="transmembrane region" description="Helical" evidence="6">
    <location>
        <begin position="313"/>
        <end position="340"/>
    </location>
</feature>
<feature type="transmembrane region" description="Helical" evidence="6">
    <location>
        <begin position="261"/>
        <end position="281"/>
    </location>
</feature>
<keyword evidence="10" id="KW-1185">Reference proteome</keyword>
<feature type="domain" description="ABC3 transporter permease C-terminal" evidence="7">
    <location>
        <begin position="712"/>
        <end position="825"/>
    </location>
</feature>